<dbReference type="NCBIfam" id="TIGR00229">
    <property type="entry name" value="sensory_box"/>
    <property type="match status" value="1"/>
</dbReference>
<dbReference type="SMART" id="SM00065">
    <property type="entry name" value="GAF"/>
    <property type="match status" value="1"/>
</dbReference>
<dbReference type="InterPro" id="IPR035965">
    <property type="entry name" value="PAS-like_dom_sf"/>
</dbReference>
<evidence type="ECO:0000259" key="3">
    <source>
        <dbReference type="PROSITE" id="PS50112"/>
    </source>
</evidence>
<dbReference type="Pfam" id="PF01590">
    <property type="entry name" value="GAF"/>
    <property type="match status" value="1"/>
</dbReference>
<gene>
    <name evidence="4" type="ORF">PU648_14380</name>
</gene>
<keyword evidence="5" id="KW-1185">Reference proteome</keyword>
<dbReference type="Gene3D" id="3.30.450.40">
    <property type="match status" value="1"/>
</dbReference>
<dbReference type="PROSITE" id="PS50112">
    <property type="entry name" value="PAS"/>
    <property type="match status" value="1"/>
</dbReference>
<dbReference type="RefSeq" id="WP_266996503.1">
    <property type="nucleotide sequence ID" value="NZ_CP107955.1"/>
</dbReference>
<dbReference type="SUPFAM" id="SSF55874">
    <property type="entry name" value="ATPase domain of HSP90 chaperone/DNA topoisomerase II/histidine kinase"/>
    <property type="match status" value="1"/>
</dbReference>
<dbReference type="InterPro" id="IPR029016">
    <property type="entry name" value="GAF-like_dom_sf"/>
</dbReference>
<dbReference type="InterPro" id="IPR003594">
    <property type="entry name" value="HATPase_dom"/>
</dbReference>
<dbReference type="Pfam" id="PF13581">
    <property type="entry name" value="HATPase_c_2"/>
    <property type="match status" value="1"/>
</dbReference>
<reference evidence="4 5" key="1">
    <citation type="submission" date="2023-02" db="EMBL/GenBank/DDBJ databases">
        <authorList>
            <person name="Maleckis M."/>
        </authorList>
    </citation>
    <scope>NUCLEOTIDE SEQUENCE [LARGE SCALE GENOMIC DNA]</scope>
    <source>
        <strain evidence="4 5">P8-A2</strain>
    </source>
</reference>
<dbReference type="PANTHER" id="PTHR43156:SF2">
    <property type="entry name" value="STAGE II SPORULATION PROTEIN E"/>
    <property type="match status" value="1"/>
</dbReference>
<organism evidence="4 5">
    <name type="scientific">Streptomyces mirabilis</name>
    <dbReference type="NCBI Taxonomy" id="68239"/>
    <lineage>
        <taxon>Bacteria</taxon>
        <taxon>Bacillati</taxon>
        <taxon>Actinomycetota</taxon>
        <taxon>Actinomycetes</taxon>
        <taxon>Kitasatosporales</taxon>
        <taxon>Streptomycetaceae</taxon>
        <taxon>Streptomyces</taxon>
    </lineage>
</organism>
<evidence type="ECO:0000313" key="5">
    <source>
        <dbReference type="Proteomes" id="UP001257627"/>
    </source>
</evidence>
<dbReference type="Proteomes" id="UP001257627">
    <property type="component" value="Unassembled WGS sequence"/>
</dbReference>
<dbReference type="EMBL" id="JARAKF010000001">
    <property type="protein sequence ID" value="MDU8993502.1"/>
    <property type="molecule type" value="Genomic_DNA"/>
</dbReference>
<dbReference type="CDD" id="cd16936">
    <property type="entry name" value="HATPase_RsbW-like"/>
    <property type="match status" value="1"/>
</dbReference>
<keyword evidence="1" id="KW-0378">Hydrolase</keyword>
<dbReference type="SUPFAM" id="SSF55781">
    <property type="entry name" value="GAF domain-like"/>
    <property type="match status" value="1"/>
</dbReference>
<dbReference type="InterPro" id="IPR001932">
    <property type="entry name" value="PPM-type_phosphatase-like_dom"/>
</dbReference>
<protein>
    <submittedName>
        <fullName evidence="4">SpoIIE family protein phosphatase</fullName>
    </submittedName>
</protein>
<proteinExistence type="predicted"/>
<dbReference type="Pfam" id="PF07228">
    <property type="entry name" value="SpoIIE"/>
    <property type="match status" value="1"/>
</dbReference>
<dbReference type="SUPFAM" id="SSF81606">
    <property type="entry name" value="PP2C-like"/>
    <property type="match status" value="1"/>
</dbReference>
<dbReference type="InterPro" id="IPR036457">
    <property type="entry name" value="PPM-type-like_dom_sf"/>
</dbReference>
<dbReference type="PANTHER" id="PTHR43156">
    <property type="entry name" value="STAGE II SPORULATION PROTEIN E-RELATED"/>
    <property type="match status" value="1"/>
</dbReference>
<evidence type="ECO:0000313" key="4">
    <source>
        <dbReference type="EMBL" id="MDU8993502.1"/>
    </source>
</evidence>
<dbReference type="Pfam" id="PF08448">
    <property type="entry name" value="PAS_4"/>
    <property type="match status" value="1"/>
</dbReference>
<dbReference type="SUPFAM" id="SSF55785">
    <property type="entry name" value="PYP-like sensor domain (PAS domain)"/>
    <property type="match status" value="2"/>
</dbReference>
<feature type="domain" description="PAS" evidence="3">
    <location>
        <begin position="17"/>
        <end position="79"/>
    </location>
</feature>
<dbReference type="Pfam" id="PF00989">
    <property type="entry name" value="PAS"/>
    <property type="match status" value="1"/>
</dbReference>
<dbReference type="InterPro" id="IPR000014">
    <property type="entry name" value="PAS"/>
</dbReference>
<dbReference type="InterPro" id="IPR052016">
    <property type="entry name" value="Bact_Sigma-Reg"/>
</dbReference>
<dbReference type="InterPro" id="IPR013656">
    <property type="entry name" value="PAS_4"/>
</dbReference>
<dbReference type="InterPro" id="IPR003018">
    <property type="entry name" value="GAF"/>
</dbReference>
<dbReference type="Gene3D" id="3.30.450.20">
    <property type="entry name" value="PAS domain"/>
    <property type="match status" value="2"/>
</dbReference>
<accession>A0ABU3UHU7</accession>
<dbReference type="Gene3D" id="3.30.565.10">
    <property type="entry name" value="Histidine kinase-like ATPase, C-terminal domain"/>
    <property type="match status" value="1"/>
</dbReference>
<dbReference type="SMART" id="SM00091">
    <property type="entry name" value="PAS"/>
    <property type="match status" value="2"/>
</dbReference>
<dbReference type="Gene3D" id="3.60.40.10">
    <property type="entry name" value="PPM-type phosphatase domain"/>
    <property type="match status" value="1"/>
</dbReference>
<evidence type="ECO:0000256" key="1">
    <source>
        <dbReference type="ARBA" id="ARBA00022801"/>
    </source>
</evidence>
<sequence length="856" mass="91919">MISTDKVIPGKQPNLREPSESAIAMLDELGTVVGWTRAAERLVGHSAGDVVGRSASVVLLYPEEAPTTAEFVEQCHAQHGWWGTTTLRHRDGHRLDVSLRVSMLCGQGGSVRWLVSVTDIGEVSGEATNGLLRESLLARVPMGIVVGDPQLRCAWVNDTMESHDGISRDRRLGRRFTDVLPGVETEALASAMRQVVQGGPTEVHDYRTRLPSSPYREHTFAASIFCLQDAGGLVLGVCVISVDVTESRRARDRLAILSEGSIRLGSSLDVMQTSQDLADLAVPLLADYVAVDLEQSVPGGEGPPVHIGFTGERLPVFRRTGLASIHHGVPESPWVHGEVVPWPPASPFTDVLSSGRPHLEPVLDTAPGTWIDRDPARAQKIHENGMHSLMVIPILARRALLGMVLFIRTADQGPFQEVDVLLAEELVSRAALALDNARQYAREHAAALALQRNLLPHRLKGGAAVETASRYLPADIDHGVGGDWFDVIPLSGARVALVVGDVVGHGINAAATMGRLRTAVRTLAGMELPPDELLTHLDDTVQRLAEEDSDAPEQYPRAVGATCLYAVYDPVTRRCTMARAGHPPPAIIDPQGRVAFPDLPSGTPLGIGLGVPFEAVELELPEGSLLGLYTDGLIETRDHDIDVGMQRLGTALAQPSRSLEELCSRAMETFPGQAPSDDATLLLVRTRTLSPTQVASWVLPSDQTAARIARHMAARQLTEWGLGGLEDATKLIVSELVTNAVRHGSGQITLRLIRHQVLTCEVFDTSACPPRLLSARTHDENGRGLCLVAQLSRRWGFRTVSGGKVVWAEEDLAPASAHAKALGIPPMAKERPVLGSASPATPADPGVVPGRGPAPW</sequence>
<feature type="region of interest" description="Disordered" evidence="2">
    <location>
        <begin position="829"/>
        <end position="856"/>
    </location>
</feature>
<dbReference type="CDD" id="cd00130">
    <property type="entry name" value="PAS"/>
    <property type="match status" value="2"/>
</dbReference>
<dbReference type="InterPro" id="IPR013767">
    <property type="entry name" value="PAS_fold"/>
</dbReference>
<name>A0ABU3UHU7_9ACTN</name>
<dbReference type="SMART" id="SM00331">
    <property type="entry name" value="PP2C_SIG"/>
    <property type="match status" value="1"/>
</dbReference>
<evidence type="ECO:0000256" key="2">
    <source>
        <dbReference type="SAM" id="MobiDB-lite"/>
    </source>
</evidence>
<comment type="caution">
    <text evidence="4">The sequence shown here is derived from an EMBL/GenBank/DDBJ whole genome shotgun (WGS) entry which is preliminary data.</text>
</comment>
<dbReference type="InterPro" id="IPR036890">
    <property type="entry name" value="HATPase_C_sf"/>
</dbReference>